<dbReference type="PANTHER" id="PTHR23404">
    <property type="entry name" value="MOLYBDOPTERIN SYNTHASE RELATED"/>
    <property type="match status" value="1"/>
</dbReference>
<evidence type="ECO:0000256" key="4">
    <source>
        <dbReference type="ARBA" id="ARBA00013858"/>
    </source>
</evidence>
<evidence type="ECO:0000256" key="6">
    <source>
        <dbReference type="ARBA" id="ARBA00026066"/>
    </source>
</evidence>
<dbReference type="InterPro" id="IPR003448">
    <property type="entry name" value="Mopterin_biosynth_MoaE"/>
</dbReference>
<evidence type="ECO:0000256" key="2">
    <source>
        <dbReference type="ARBA" id="ARBA00005426"/>
    </source>
</evidence>
<dbReference type="UniPathway" id="UPA00344"/>
<evidence type="ECO:0000256" key="10">
    <source>
        <dbReference type="ARBA" id="ARBA00032474"/>
    </source>
</evidence>
<dbReference type="GO" id="GO:0030366">
    <property type="term" value="F:molybdopterin synthase activity"/>
    <property type="evidence" value="ECO:0007669"/>
    <property type="project" value="UniProtKB-EC"/>
</dbReference>
<dbReference type="OrthoDB" id="9803224at2"/>
<dbReference type="EC" id="2.8.1.12" evidence="3"/>
<comment type="catalytic activity">
    <reaction evidence="11">
        <text>2 [molybdopterin-synthase sulfur-carrier protein]-C-terminal-Gly-aminoethanethioate + cyclic pyranopterin phosphate + H2O = molybdopterin + 2 [molybdopterin-synthase sulfur-carrier protein]-C-terminal Gly-Gly + 2 H(+)</text>
        <dbReference type="Rhea" id="RHEA:26333"/>
        <dbReference type="Rhea" id="RHEA-COMP:12202"/>
        <dbReference type="Rhea" id="RHEA-COMP:19907"/>
        <dbReference type="ChEBI" id="CHEBI:15377"/>
        <dbReference type="ChEBI" id="CHEBI:15378"/>
        <dbReference type="ChEBI" id="CHEBI:58698"/>
        <dbReference type="ChEBI" id="CHEBI:59648"/>
        <dbReference type="ChEBI" id="CHEBI:90778"/>
        <dbReference type="ChEBI" id="CHEBI:232372"/>
        <dbReference type="EC" id="2.8.1.12"/>
    </reaction>
</comment>
<evidence type="ECO:0000256" key="5">
    <source>
        <dbReference type="ARBA" id="ARBA00023150"/>
    </source>
</evidence>
<accession>A0A5S3WNS2</accession>
<dbReference type="Gene3D" id="3.90.1170.40">
    <property type="entry name" value="Molybdopterin biosynthesis MoaE subunit"/>
    <property type="match status" value="1"/>
</dbReference>
<evidence type="ECO:0000256" key="7">
    <source>
        <dbReference type="ARBA" id="ARBA00029745"/>
    </source>
</evidence>
<dbReference type="Pfam" id="PF02391">
    <property type="entry name" value="MoaE"/>
    <property type="match status" value="1"/>
</dbReference>
<comment type="pathway">
    <text evidence="1">Cofactor biosynthesis; molybdopterin biosynthesis.</text>
</comment>
<evidence type="ECO:0000256" key="9">
    <source>
        <dbReference type="ARBA" id="ARBA00030781"/>
    </source>
</evidence>
<proteinExistence type="inferred from homology"/>
<dbReference type="Proteomes" id="UP000310249">
    <property type="component" value="Unassembled WGS sequence"/>
</dbReference>
<dbReference type="EMBL" id="PNCI01000019">
    <property type="protein sequence ID" value="TMP29077.1"/>
    <property type="molecule type" value="Genomic_DNA"/>
</dbReference>
<comment type="subunit">
    <text evidence="6">Heterotetramer of 2 MoaD subunits and 2 MoaE subunits. Also stable as homodimer. The enzyme changes between these two forms during catalysis.</text>
</comment>
<dbReference type="InterPro" id="IPR036563">
    <property type="entry name" value="MoaE_sf"/>
</dbReference>
<comment type="caution">
    <text evidence="12">The sequence shown here is derived from an EMBL/GenBank/DDBJ whole genome shotgun (WGS) entry which is preliminary data.</text>
</comment>
<gene>
    <name evidence="12" type="ORF">CWB99_09910</name>
</gene>
<dbReference type="CDD" id="cd00756">
    <property type="entry name" value="MoaE"/>
    <property type="match status" value="1"/>
</dbReference>
<evidence type="ECO:0000256" key="1">
    <source>
        <dbReference type="ARBA" id="ARBA00005046"/>
    </source>
</evidence>
<organism evidence="12 13">
    <name type="scientific">Pseudoalteromonas rubra</name>
    <dbReference type="NCBI Taxonomy" id="43658"/>
    <lineage>
        <taxon>Bacteria</taxon>
        <taxon>Pseudomonadati</taxon>
        <taxon>Pseudomonadota</taxon>
        <taxon>Gammaproteobacteria</taxon>
        <taxon>Alteromonadales</taxon>
        <taxon>Pseudoalteromonadaceae</taxon>
        <taxon>Pseudoalteromonas</taxon>
    </lineage>
</organism>
<protein>
    <recommendedName>
        <fullName evidence="4">Molybdopterin synthase catalytic subunit</fullName>
        <ecNumber evidence="3">2.8.1.12</ecNumber>
    </recommendedName>
    <alternativeName>
        <fullName evidence="9">MPT synthase subunit 2</fullName>
    </alternativeName>
    <alternativeName>
        <fullName evidence="7">Molybdenum cofactor biosynthesis protein E</fullName>
    </alternativeName>
    <alternativeName>
        <fullName evidence="8">Molybdopterin-converting factor large subunit</fullName>
    </alternativeName>
    <alternativeName>
        <fullName evidence="10">Molybdopterin-converting factor subunit 2</fullName>
    </alternativeName>
</protein>
<name>A0A5S3WNS2_9GAMM</name>
<evidence type="ECO:0000256" key="11">
    <source>
        <dbReference type="ARBA" id="ARBA00049878"/>
    </source>
</evidence>
<keyword evidence="5" id="KW-0501">Molybdenum cofactor biosynthesis</keyword>
<dbReference type="SUPFAM" id="SSF54690">
    <property type="entry name" value="Molybdopterin synthase subunit MoaE"/>
    <property type="match status" value="1"/>
</dbReference>
<reference evidence="12 13" key="1">
    <citation type="submission" date="2018-01" db="EMBL/GenBank/DDBJ databases">
        <authorList>
            <person name="Paulsen S."/>
            <person name="Gram L.K."/>
        </authorList>
    </citation>
    <scope>NUCLEOTIDE SEQUENCE [LARGE SCALE GENOMIC DNA]</scope>
    <source>
        <strain evidence="12 13">S2676</strain>
    </source>
</reference>
<evidence type="ECO:0000256" key="8">
    <source>
        <dbReference type="ARBA" id="ARBA00030407"/>
    </source>
</evidence>
<sequence length="149" mass="17064">MIRVQQADFDMNQEYQALISDDCSSGAVVMFVGRVRDVNQGHQIDELYLEHYPEMTNKYLSQLEQQARALWPLENVSIIHRVGPLQLEDKIVLVGVSSVHREAAFEAAQYLMDLLKTNAPFWKKEVIEGGHNRWVEANHKDTIAAAQWA</sequence>
<evidence type="ECO:0000256" key="3">
    <source>
        <dbReference type="ARBA" id="ARBA00011950"/>
    </source>
</evidence>
<evidence type="ECO:0000313" key="12">
    <source>
        <dbReference type="EMBL" id="TMP29077.1"/>
    </source>
</evidence>
<comment type="similarity">
    <text evidence="2">Belongs to the MoaE family.</text>
</comment>
<evidence type="ECO:0000313" key="13">
    <source>
        <dbReference type="Proteomes" id="UP000310249"/>
    </source>
</evidence>
<dbReference type="GO" id="GO:0006777">
    <property type="term" value="P:Mo-molybdopterin cofactor biosynthetic process"/>
    <property type="evidence" value="ECO:0007669"/>
    <property type="project" value="UniProtKB-KW"/>
</dbReference>
<dbReference type="AlphaFoldDB" id="A0A5S3WNS2"/>
<reference evidence="13" key="2">
    <citation type="submission" date="2019-06" db="EMBL/GenBank/DDBJ databases">
        <title>Co-occurence of chitin degradation, pigmentation and bioactivity in marine Pseudoalteromonas.</title>
        <authorList>
            <person name="Sonnenschein E.C."/>
            <person name="Bech P.K."/>
        </authorList>
    </citation>
    <scope>NUCLEOTIDE SEQUENCE [LARGE SCALE GENOMIC DNA]</scope>
    <source>
        <strain evidence="13">S2676</strain>
    </source>
</reference>